<accession>A0A1G4BCE2</accession>
<evidence type="ECO:0000313" key="3">
    <source>
        <dbReference type="Proteomes" id="UP000176998"/>
    </source>
</evidence>
<feature type="region of interest" description="Disordered" evidence="1">
    <location>
        <begin position="1"/>
        <end position="20"/>
    </location>
</feature>
<dbReference type="RefSeq" id="XP_022476238.1">
    <property type="nucleotide sequence ID" value="XM_022617224.1"/>
</dbReference>
<comment type="caution">
    <text evidence="2">The sequence shown here is derived from an EMBL/GenBank/DDBJ whole genome shotgun (WGS) entry which is preliminary data.</text>
</comment>
<name>A0A1G4BCE2_9PEZI</name>
<protein>
    <submittedName>
        <fullName evidence="2">Uncharacterized protein</fullName>
    </submittedName>
</protein>
<reference evidence="2 3" key="1">
    <citation type="submission" date="2016-09" db="EMBL/GenBank/DDBJ databases">
        <authorList>
            <person name="Capua I."/>
            <person name="De Benedictis P."/>
            <person name="Joannis T."/>
            <person name="Lombin L.H."/>
            <person name="Cattoli G."/>
        </authorList>
    </citation>
    <scope>NUCLEOTIDE SEQUENCE [LARGE SCALE GENOMIC DNA]</scope>
    <source>
        <strain evidence="2 3">IMI 309357</strain>
    </source>
</reference>
<dbReference type="GeneID" id="34558734"/>
<dbReference type="EMBL" id="MJBS01000039">
    <property type="protein sequence ID" value="OHE99089.1"/>
    <property type="molecule type" value="Genomic_DNA"/>
</dbReference>
<keyword evidence="3" id="KW-1185">Reference proteome</keyword>
<feature type="compositionally biased region" description="Polar residues" evidence="1">
    <location>
        <begin position="1"/>
        <end position="16"/>
    </location>
</feature>
<evidence type="ECO:0000256" key="1">
    <source>
        <dbReference type="SAM" id="MobiDB-lite"/>
    </source>
</evidence>
<organism evidence="2 3">
    <name type="scientific">Colletotrichum orchidophilum</name>
    <dbReference type="NCBI Taxonomy" id="1209926"/>
    <lineage>
        <taxon>Eukaryota</taxon>
        <taxon>Fungi</taxon>
        <taxon>Dikarya</taxon>
        <taxon>Ascomycota</taxon>
        <taxon>Pezizomycotina</taxon>
        <taxon>Sordariomycetes</taxon>
        <taxon>Hypocreomycetidae</taxon>
        <taxon>Glomerellales</taxon>
        <taxon>Glomerellaceae</taxon>
        <taxon>Colletotrichum</taxon>
    </lineage>
</organism>
<dbReference type="AlphaFoldDB" id="A0A1G4BCE2"/>
<dbReference type="Proteomes" id="UP000176998">
    <property type="component" value="Unassembled WGS sequence"/>
</dbReference>
<gene>
    <name evidence="2" type="ORF">CORC01_05582</name>
</gene>
<evidence type="ECO:0000313" key="2">
    <source>
        <dbReference type="EMBL" id="OHE99089.1"/>
    </source>
</evidence>
<proteinExistence type="predicted"/>
<sequence>MLEGNSQAEDATTTDRVSPMGLATIASSLTSSQRRLAAASRQVLTLAAGTDHREILTGYSFDIAQEGRSAKDFPTSDLIKLLIEDEVAADGPFTQPR</sequence>